<feature type="region of interest" description="Disordered" evidence="1">
    <location>
        <begin position="35"/>
        <end position="108"/>
    </location>
</feature>
<gene>
    <name evidence="2" type="ordered locus">MHLP_02055</name>
</gene>
<sequence>MTTAAKAIIASLLGAVSLTGGGAVYFTQGSSWAKEPEQSTTLLKKEESEQRGAEKLIDVRAETVQTSNDGLAPVSQPESEEKSIKTPVSIEDQGTEYEEDDNDEMDNLPSSEELKGRLILVKKDSYFGSDGYQYELTVKYSEEPSVLDGVEQASVEFAIENKRTTVKKFLDDVNAMLGTGFDPLQDVLDELSRKRTSFEEVFEGKLYDSFVAEINKAGK</sequence>
<dbReference type="EMBL" id="CP003731">
    <property type="protein sequence ID" value="AFO51991.1"/>
    <property type="molecule type" value="Genomic_DNA"/>
</dbReference>
<evidence type="ECO:0000313" key="2">
    <source>
        <dbReference type="EMBL" id="AFO51991.1"/>
    </source>
</evidence>
<evidence type="ECO:0000256" key="1">
    <source>
        <dbReference type="SAM" id="MobiDB-lite"/>
    </source>
</evidence>
<organism evidence="2 3">
    <name type="scientific">Mycoplasma haematolamae (strain Purdue)</name>
    <dbReference type="NCBI Taxonomy" id="1212765"/>
    <lineage>
        <taxon>Bacteria</taxon>
        <taxon>Bacillati</taxon>
        <taxon>Mycoplasmatota</taxon>
        <taxon>Mollicutes</taxon>
        <taxon>Mycoplasmataceae</taxon>
        <taxon>Mycoplasma</taxon>
    </lineage>
</organism>
<dbReference type="AlphaFoldDB" id="I7CFK7"/>
<dbReference type="HOGENOM" id="CLU_1260282_0_0_14"/>
<reference evidence="2 3" key="1">
    <citation type="journal article" date="2012" name="J. Bacteriol.">
        <title>Genome Sequence of "Candidatus Mycoplasma haemolamae" Strain Purdue, a Red Blood Cell Pathogen of Alpacas (Vicugna pacos) and Llamas (Lama glama).</title>
        <authorList>
            <person name="Guimaraes A.M."/>
            <person name="Toth B."/>
            <person name="Santos A.P."/>
            <person name="do Nascimento N.C."/>
            <person name="Kritchevsky J.E."/>
            <person name="Messick J.B."/>
        </authorList>
    </citation>
    <scope>NUCLEOTIDE SEQUENCE [LARGE SCALE GENOMIC DNA]</scope>
    <source>
        <strain evidence="2 3">Purdue</strain>
    </source>
</reference>
<accession>I7CFK7</accession>
<dbReference type="Proteomes" id="UP000006502">
    <property type="component" value="Chromosome"/>
</dbReference>
<dbReference type="STRING" id="1212765.MHLP_02055"/>
<feature type="compositionally biased region" description="Basic and acidic residues" evidence="1">
    <location>
        <begin position="43"/>
        <end position="61"/>
    </location>
</feature>
<keyword evidence="3" id="KW-1185">Reference proteome</keyword>
<reference evidence="3" key="2">
    <citation type="submission" date="2012-07" db="EMBL/GenBank/DDBJ databases">
        <title>Complete genome sequence of 'Candidatus Mycoplasma haemolamae'.</title>
        <authorList>
            <person name="Guimaraes A.M.S."/>
            <person name="Toth B."/>
            <person name="Santos A.P."/>
            <person name="Nascimento N.C."/>
            <person name="Sojka J.E."/>
            <person name="Messick J.B."/>
        </authorList>
    </citation>
    <scope>NUCLEOTIDE SEQUENCE [LARGE SCALE GENOMIC DNA]</scope>
    <source>
        <strain evidence="3">Purdue</strain>
    </source>
</reference>
<proteinExistence type="predicted"/>
<dbReference type="KEGG" id="mhl:MHLP_02055"/>
<protein>
    <submittedName>
        <fullName evidence="2">Uncharacterized protein</fullName>
    </submittedName>
</protein>
<evidence type="ECO:0000313" key="3">
    <source>
        <dbReference type="Proteomes" id="UP000006502"/>
    </source>
</evidence>
<feature type="compositionally biased region" description="Acidic residues" evidence="1">
    <location>
        <begin position="93"/>
        <end position="106"/>
    </location>
</feature>
<name>I7CFK7_MYCHA</name>
<dbReference type="PATRIC" id="fig|1212765.3.peg.461"/>